<evidence type="ECO:0000313" key="3">
    <source>
        <dbReference type="EMBL" id="PFH37009.1"/>
    </source>
</evidence>
<dbReference type="GeneID" id="40308448"/>
<dbReference type="Proteomes" id="UP000224006">
    <property type="component" value="Chromosome II"/>
</dbReference>
<protein>
    <recommendedName>
        <fullName evidence="5">Transmembrane protein</fullName>
    </recommendedName>
</protein>
<proteinExistence type="predicted"/>
<keyword evidence="2" id="KW-0472">Membrane</keyword>
<feature type="transmembrane region" description="Helical" evidence="2">
    <location>
        <begin position="39"/>
        <end position="60"/>
    </location>
</feature>
<dbReference type="AlphaFoldDB" id="A0A2A9MGG6"/>
<keyword evidence="4" id="KW-1185">Reference proteome</keyword>
<dbReference type="EMBL" id="NWUJ01000002">
    <property type="protein sequence ID" value="PFH37009.1"/>
    <property type="molecule type" value="Genomic_DNA"/>
</dbReference>
<feature type="compositionally biased region" description="Basic and acidic residues" evidence="1">
    <location>
        <begin position="228"/>
        <end position="244"/>
    </location>
</feature>
<feature type="transmembrane region" description="Helical" evidence="2">
    <location>
        <begin position="72"/>
        <end position="90"/>
    </location>
</feature>
<feature type="region of interest" description="Disordered" evidence="1">
    <location>
        <begin position="335"/>
        <end position="364"/>
    </location>
</feature>
<evidence type="ECO:0000256" key="2">
    <source>
        <dbReference type="SAM" id="Phobius"/>
    </source>
</evidence>
<evidence type="ECO:0000313" key="4">
    <source>
        <dbReference type="Proteomes" id="UP000224006"/>
    </source>
</evidence>
<dbReference type="SUPFAM" id="SSF103473">
    <property type="entry name" value="MFS general substrate transporter"/>
    <property type="match status" value="1"/>
</dbReference>
<reference evidence="3 4" key="1">
    <citation type="submission" date="2017-09" db="EMBL/GenBank/DDBJ databases">
        <title>Genome sequencing of Besnoitia besnoiti strain Bb-Ger1.</title>
        <authorList>
            <person name="Schares G."/>
            <person name="Venepally P."/>
            <person name="Lorenzi H.A."/>
        </authorList>
    </citation>
    <scope>NUCLEOTIDE SEQUENCE [LARGE SCALE GENOMIC DNA]</scope>
    <source>
        <strain evidence="3 4">Bb-Ger1</strain>
    </source>
</reference>
<feature type="compositionally biased region" description="Low complexity" evidence="1">
    <location>
        <begin position="309"/>
        <end position="318"/>
    </location>
</feature>
<keyword evidence="2" id="KW-0812">Transmembrane</keyword>
<dbReference type="OrthoDB" id="330115at2759"/>
<dbReference type="VEuPathDB" id="ToxoDB:BESB_034670"/>
<dbReference type="RefSeq" id="XP_029221018.1">
    <property type="nucleotide sequence ID" value="XM_029362053.1"/>
</dbReference>
<feature type="region of interest" description="Disordered" evidence="1">
    <location>
        <begin position="274"/>
        <end position="318"/>
    </location>
</feature>
<organism evidence="3 4">
    <name type="scientific">Besnoitia besnoiti</name>
    <name type="common">Apicomplexan protozoan</name>
    <dbReference type="NCBI Taxonomy" id="94643"/>
    <lineage>
        <taxon>Eukaryota</taxon>
        <taxon>Sar</taxon>
        <taxon>Alveolata</taxon>
        <taxon>Apicomplexa</taxon>
        <taxon>Conoidasida</taxon>
        <taxon>Coccidia</taxon>
        <taxon>Eucoccidiorida</taxon>
        <taxon>Eimeriorina</taxon>
        <taxon>Sarcocystidae</taxon>
        <taxon>Besnoitia</taxon>
    </lineage>
</organism>
<comment type="caution">
    <text evidence="3">The sequence shown here is derived from an EMBL/GenBank/DDBJ whole genome shotgun (WGS) entry which is preliminary data.</text>
</comment>
<feature type="compositionally biased region" description="Low complexity" evidence="1">
    <location>
        <begin position="335"/>
        <end position="345"/>
    </location>
</feature>
<sequence>MGVCALVIAATAEVAVVASLSILRGIWMTVIQNGSSVHLGLAASLHAVLRQLGAAILPALMLKTNFTTATRLFLFLHACFLLLLSVTVGADLPSFYAAHALTGLVSCTAASLLNWSLLTSRDPEEQLQDFSNFQKAYSVGPIFGSGICAVFFIGYELWARDVALVRAVATASVDTVRAVLGIQGIVIAFGFLVQFTAPHPSRCVSVRAYTYEDLMDALTLSKNWADDSGEKEATEATSEQEKRRVSLQAGMPILNVTDDGKRITRHLTGRFDEEKTTAFHKPRADKTIFDLDSEDEQDQSDRSAESDDCSSSFSSSVGSCTYNVDCDRDSVESSHLTSSLSSTSSRRTEAVADSPNQTPDRKDRHGAEYMSEMRFTTDAALKSTPAVTAESSKTDLFLSASGPSANNIVHAERPQDNDNKVLPRGQVNGCRPGTADGGCSLTYATQQSGTASTPGDAEQVKQVALLAFGGMGPL</sequence>
<feature type="transmembrane region" description="Helical" evidence="2">
    <location>
        <begin position="136"/>
        <end position="158"/>
    </location>
</feature>
<keyword evidence="2" id="KW-1133">Transmembrane helix</keyword>
<feature type="compositionally biased region" description="Basic and acidic residues" evidence="1">
    <location>
        <begin position="274"/>
        <end position="289"/>
    </location>
</feature>
<feature type="region of interest" description="Disordered" evidence="1">
    <location>
        <begin position="228"/>
        <end position="248"/>
    </location>
</feature>
<feature type="transmembrane region" description="Helical" evidence="2">
    <location>
        <begin position="96"/>
        <end position="115"/>
    </location>
</feature>
<name>A0A2A9MGG6_BESBE</name>
<gene>
    <name evidence="3" type="ORF">BESB_034670</name>
</gene>
<dbReference type="KEGG" id="bbes:BESB_034670"/>
<dbReference type="InterPro" id="IPR036259">
    <property type="entry name" value="MFS_trans_sf"/>
</dbReference>
<evidence type="ECO:0008006" key="5">
    <source>
        <dbReference type="Google" id="ProtNLM"/>
    </source>
</evidence>
<accession>A0A2A9MGG6</accession>
<evidence type="ECO:0000256" key="1">
    <source>
        <dbReference type="SAM" id="MobiDB-lite"/>
    </source>
</evidence>